<evidence type="ECO:0000256" key="3">
    <source>
        <dbReference type="ARBA" id="ARBA00022448"/>
    </source>
</evidence>
<dbReference type="Gene3D" id="3.40.50.300">
    <property type="entry name" value="P-loop containing nucleotide triphosphate hydrolases"/>
    <property type="match status" value="2"/>
</dbReference>
<dbReference type="CDD" id="cd03250">
    <property type="entry name" value="ABCC_MRP_domain1"/>
    <property type="match status" value="1"/>
</dbReference>
<dbReference type="PANTHER" id="PTHR24223">
    <property type="entry name" value="ATP-BINDING CASSETTE SUB-FAMILY C"/>
    <property type="match status" value="1"/>
</dbReference>
<evidence type="ECO:0000256" key="5">
    <source>
        <dbReference type="ARBA" id="ARBA00022741"/>
    </source>
</evidence>
<feature type="domain" description="ABC transmembrane type-1" evidence="13">
    <location>
        <begin position="272"/>
        <end position="539"/>
    </location>
</feature>
<dbReference type="InterPro" id="IPR050173">
    <property type="entry name" value="ABC_transporter_C-like"/>
</dbReference>
<feature type="transmembrane region" description="Helical" evidence="11">
    <location>
        <begin position="151"/>
        <end position="170"/>
    </location>
</feature>
<feature type="transmembrane region" description="Helical" evidence="11">
    <location>
        <begin position="510"/>
        <end position="531"/>
    </location>
</feature>
<dbReference type="PROSITE" id="PS50929">
    <property type="entry name" value="ABC_TM1F"/>
    <property type="match status" value="2"/>
</dbReference>
<feature type="transmembrane region" description="Helical" evidence="11">
    <location>
        <begin position="268"/>
        <end position="290"/>
    </location>
</feature>
<keyword evidence="5" id="KW-0547">Nucleotide-binding</keyword>
<evidence type="ECO:0000256" key="11">
    <source>
        <dbReference type="SAM" id="Phobius"/>
    </source>
</evidence>
<comment type="caution">
    <text evidence="14">The sequence shown here is derived from an EMBL/GenBank/DDBJ whole genome shotgun (WGS) entry which is preliminary data.</text>
</comment>
<feature type="compositionally biased region" description="Polar residues" evidence="10">
    <location>
        <begin position="837"/>
        <end position="853"/>
    </location>
</feature>
<proteinExistence type="inferred from homology"/>
<gene>
    <name evidence="14" type="ORF">N7494_003629</name>
</gene>
<dbReference type="GO" id="GO:0005524">
    <property type="term" value="F:ATP binding"/>
    <property type="evidence" value="ECO:0007669"/>
    <property type="project" value="UniProtKB-KW"/>
</dbReference>
<dbReference type="InterPro" id="IPR027417">
    <property type="entry name" value="P-loop_NTPase"/>
</dbReference>
<feature type="transmembrane region" description="Helical" evidence="11">
    <location>
        <begin position="921"/>
        <end position="949"/>
    </location>
</feature>
<dbReference type="SUPFAM" id="SSF52540">
    <property type="entry name" value="P-loop containing nucleoside triphosphate hydrolases"/>
    <property type="match status" value="2"/>
</dbReference>
<feature type="transmembrane region" description="Helical" evidence="11">
    <location>
        <begin position="881"/>
        <end position="901"/>
    </location>
</feature>
<feature type="transmembrane region" description="Helical" evidence="11">
    <location>
        <begin position="1108"/>
        <end position="1129"/>
    </location>
</feature>
<dbReference type="FunFam" id="3.40.50.300:FF:001854">
    <property type="entry name" value="ABC multidrug transporter (Eurofung)"/>
    <property type="match status" value="1"/>
</dbReference>
<keyword evidence="7 11" id="KW-1133">Transmembrane helix</keyword>
<dbReference type="PROSITE" id="PS00211">
    <property type="entry name" value="ABC_TRANSPORTER_1"/>
    <property type="match status" value="2"/>
</dbReference>
<dbReference type="PANTHER" id="PTHR24223:SF345">
    <property type="entry name" value="ABC MULTIDRUG TRANSPORTER (EUROFUNG)"/>
    <property type="match status" value="1"/>
</dbReference>
<keyword evidence="6" id="KW-0067">ATP-binding</keyword>
<protein>
    <submittedName>
        <fullName evidence="14">ABC multidrug transporter</fullName>
    </submittedName>
</protein>
<dbReference type="InterPro" id="IPR017871">
    <property type="entry name" value="ABC_transporter-like_CS"/>
</dbReference>
<dbReference type="InterPro" id="IPR003593">
    <property type="entry name" value="AAA+_ATPase"/>
</dbReference>
<evidence type="ECO:0000256" key="10">
    <source>
        <dbReference type="SAM" id="MobiDB-lite"/>
    </source>
</evidence>
<dbReference type="FunFam" id="1.20.1560.10:FF:000066">
    <property type="entry name" value="ABC multidrug transporter (Eurofung)"/>
    <property type="match status" value="1"/>
</dbReference>
<feature type="transmembrane region" description="Helical" evidence="11">
    <location>
        <begin position="481"/>
        <end position="504"/>
    </location>
</feature>
<evidence type="ECO:0000259" key="13">
    <source>
        <dbReference type="PROSITE" id="PS50929"/>
    </source>
</evidence>
<evidence type="ECO:0000259" key="12">
    <source>
        <dbReference type="PROSITE" id="PS50893"/>
    </source>
</evidence>
<dbReference type="InterPro" id="IPR011527">
    <property type="entry name" value="ABC1_TM_dom"/>
</dbReference>
<dbReference type="SUPFAM" id="SSF90123">
    <property type="entry name" value="ABC transporter transmembrane region"/>
    <property type="match status" value="2"/>
</dbReference>
<feature type="domain" description="ABC transporter" evidence="12">
    <location>
        <begin position="1201"/>
        <end position="1454"/>
    </location>
</feature>
<dbReference type="Pfam" id="PF00664">
    <property type="entry name" value="ABC_membrane"/>
    <property type="match status" value="1"/>
</dbReference>
<feature type="transmembrane region" description="Helical" evidence="11">
    <location>
        <begin position="123"/>
        <end position="145"/>
    </location>
</feature>
<dbReference type="SMART" id="SM00382">
    <property type="entry name" value="AAA"/>
    <property type="match status" value="2"/>
</dbReference>
<keyword evidence="4 11" id="KW-0812">Transmembrane</keyword>
<dbReference type="FunFam" id="1.20.1560.10:FF:000055">
    <property type="entry name" value="ABC multidrug transporter (Eurofung)"/>
    <property type="match status" value="1"/>
</dbReference>
<feature type="transmembrane region" description="Helical" evidence="11">
    <location>
        <begin position="65"/>
        <end position="85"/>
    </location>
</feature>
<dbReference type="InterPro" id="IPR036640">
    <property type="entry name" value="ABC1_TM_sf"/>
</dbReference>
<sequence length="1458" mass="160343">MTFATGSLLHLNQKDFDFNLQFEQLFFSIIPSALFILTSLWRTISRARKPAVVNAPTFQIMKSGAIAVYIGLELALLVLTATGSFHATSMFIASSTLNLVSALFMLTLSVVDHSRSPRPSIILNTYLSLTLLLDAAQARTLFLSSNDKPELAYSSIFCVSIALKTGILLLEARQKTKWITWDKKKHSPEETSGIFSLGVFFWLNKMFFAGYKNILTIEDLYPLDSSFDAQMLHEDFKKNIDYSKLKGDRFGLLKVLIRTLKVPLLLPIAPRLALVGFTFCQPLFIGRLLVYLSQSEPDPNTGYGLIGASMLIYFGMAISYALSWYFHHRLRTMVRSILVTEIFSAAANSRIGPSDDSATLTLMSTDIESIKIGLRSIHETWASIIQAGLASWMLYEQLGVVFVAPIGVVIVCSIGLGILVNFTGDSQRMWMSGIQKRVGLTATVIASMKSLKISGLSATVGDYVQQLRVDELAAGARFRKIFIIAAVFAFMSQLFSPPLTFAFTQRTVDASTIFTSLSFLTLLTTPLSQLFQSIPGLVAGLACLGRIQAYLEIEPRHDFRQVLNSARRSSEKTIGDNAATSEPRPKSTSLIVIRDAHFGWRSEKFILQNMNTQISKSFLTMVVGPVGSGKSTFCKALLGEIPFSEGSVVTKTQFRHIGFCEQTAFLSNGTIRHNIIGFSPFNSERYNEVIEATALAFDFGTLPQGDHTNIGSNGIALSGGQKQRVSLARALYLQSELLVLDDVFSGLDADTEKHVFQQVFGADGLLRRRRSTVVLCTHSIRHLPSADYIIALEDGIIREQGTFDSLSNSQGYIQRLGLKSIPDREPSCEKQAPQKGISVQPQLDRATTASSGTTPLSPDAIALRQVGDTTVYKHYFKSMGWFVAACSLFFAALWGFFTNYPSIWLTYWGDAVASNNSPHSYAYYAGIYALLQMCAMIALLLLGITLFIVSVKKAGAVLHQEALRTLIQAPLSFFTKTDTGVVTNLFSQDLNLIDTELPDATLNTLFCVSQSIGQAAVMLTSSVYLAISYPLLGGLLYIVQKFYLRTSRQLRLLDLEAKSPLYTHFLDSLKGIATLRAFGFLSEEVQKNAHLVDSSQRAAYLLLMIQEWLNLVLNLVVMVIAVVLTTLAVRLRSSSGFAGASLYSLMSFGENLSGVVFFYTKLETSIGAIARLKKFNETVTPEDREEEDICPDEEWPKHGMVELKGVSARYGTLQEADNQSPLALKNIHLSIHPGEKVAICGRTGSGKSSLLALLLKFLDPLPNTTGDPAILIGNIPLNRIHRSTLRQRLIAVPQDAVFLPDGSTFQENLDPSHISTAAECQSILEAVGLWSFVQEHGGLDAPMVSGTFSAGQRQLLSLGRAMLRRGVRARSNNGGGILLLDEVSSSVDYETECVMQDIVRAKFKDYTVISVSHRLDMIMDFDRVVVMDMGEIVEVGTPAVLKGIPGSRFADLVRAGGK</sequence>
<dbReference type="InterPro" id="IPR003439">
    <property type="entry name" value="ABC_transporter-like_ATP-bd"/>
</dbReference>
<dbReference type="Proteomes" id="UP001220324">
    <property type="component" value="Unassembled WGS sequence"/>
</dbReference>
<reference evidence="14 15" key="1">
    <citation type="journal article" date="2023" name="IMA Fungus">
        <title>Comparative genomic study of the Penicillium genus elucidates a diverse pangenome and 15 lateral gene transfer events.</title>
        <authorList>
            <person name="Petersen C."/>
            <person name="Sorensen T."/>
            <person name="Nielsen M.R."/>
            <person name="Sondergaard T.E."/>
            <person name="Sorensen J.L."/>
            <person name="Fitzpatrick D.A."/>
            <person name="Frisvad J.C."/>
            <person name="Nielsen K.L."/>
        </authorList>
    </citation>
    <scope>NUCLEOTIDE SEQUENCE [LARGE SCALE GENOMIC DNA]</scope>
    <source>
        <strain evidence="14 15">IBT 35679</strain>
    </source>
</reference>
<feature type="transmembrane region" description="Helical" evidence="11">
    <location>
        <begin position="25"/>
        <end position="44"/>
    </location>
</feature>
<comment type="similarity">
    <text evidence="2">Belongs to the ABC transporter superfamily. ABCC family. Conjugate transporter (TC 3.A.1.208) subfamily.</text>
</comment>
<comment type="subcellular location">
    <subcellularLocation>
        <location evidence="1">Membrane</location>
        <topology evidence="1">Multi-pass membrane protein</topology>
    </subcellularLocation>
</comment>
<organism evidence="14 15">
    <name type="scientific">Penicillium frequentans</name>
    <dbReference type="NCBI Taxonomy" id="3151616"/>
    <lineage>
        <taxon>Eukaryota</taxon>
        <taxon>Fungi</taxon>
        <taxon>Dikarya</taxon>
        <taxon>Ascomycota</taxon>
        <taxon>Pezizomycotina</taxon>
        <taxon>Eurotiomycetes</taxon>
        <taxon>Eurotiomycetidae</taxon>
        <taxon>Eurotiales</taxon>
        <taxon>Aspergillaceae</taxon>
        <taxon>Penicillium</taxon>
    </lineage>
</organism>
<evidence type="ECO:0000313" key="14">
    <source>
        <dbReference type="EMBL" id="KAJ5546044.1"/>
    </source>
</evidence>
<keyword evidence="3" id="KW-0813">Transport</keyword>
<evidence type="ECO:0000256" key="7">
    <source>
        <dbReference type="ARBA" id="ARBA00022989"/>
    </source>
</evidence>
<feature type="domain" description="ABC transmembrane type-1" evidence="13">
    <location>
        <begin position="887"/>
        <end position="1164"/>
    </location>
</feature>
<dbReference type="GO" id="GO:0140359">
    <property type="term" value="F:ABC-type transporter activity"/>
    <property type="evidence" value="ECO:0007669"/>
    <property type="project" value="InterPro"/>
</dbReference>
<dbReference type="CDD" id="cd18579">
    <property type="entry name" value="ABC_6TM_ABCC_D1"/>
    <property type="match status" value="1"/>
</dbReference>
<dbReference type="PROSITE" id="PS50893">
    <property type="entry name" value="ABC_TRANSPORTER_2"/>
    <property type="match status" value="2"/>
</dbReference>
<dbReference type="InterPro" id="IPR056227">
    <property type="entry name" value="TMD0_ABC"/>
</dbReference>
<feature type="transmembrane region" description="Helical" evidence="11">
    <location>
        <begin position="302"/>
        <end position="326"/>
    </location>
</feature>
<dbReference type="InterPro" id="IPR044726">
    <property type="entry name" value="ABCC_6TM_D2"/>
</dbReference>
<evidence type="ECO:0000256" key="1">
    <source>
        <dbReference type="ARBA" id="ARBA00004141"/>
    </source>
</evidence>
<keyword evidence="15" id="KW-1185">Reference proteome</keyword>
<evidence type="ECO:0000313" key="15">
    <source>
        <dbReference type="Proteomes" id="UP001220324"/>
    </source>
</evidence>
<dbReference type="Gene3D" id="1.20.1560.10">
    <property type="entry name" value="ABC transporter type 1, transmembrane domain"/>
    <property type="match status" value="2"/>
</dbReference>
<feature type="region of interest" description="Disordered" evidence="10">
    <location>
        <begin position="824"/>
        <end position="853"/>
    </location>
</feature>
<feature type="transmembrane region" description="Helical" evidence="11">
    <location>
        <begin position="91"/>
        <end position="111"/>
    </location>
</feature>
<evidence type="ECO:0000256" key="4">
    <source>
        <dbReference type="ARBA" id="ARBA00022692"/>
    </source>
</evidence>
<dbReference type="CDD" id="cd18580">
    <property type="entry name" value="ABC_6TM_ABCC_D2"/>
    <property type="match status" value="1"/>
</dbReference>
<evidence type="ECO:0000256" key="8">
    <source>
        <dbReference type="ARBA" id="ARBA00023136"/>
    </source>
</evidence>
<evidence type="ECO:0000256" key="9">
    <source>
        <dbReference type="ARBA" id="ARBA00023180"/>
    </source>
</evidence>
<evidence type="ECO:0000256" key="2">
    <source>
        <dbReference type="ARBA" id="ARBA00009726"/>
    </source>
</evidence>
<keyword evidence="8 11" id="KW-0472">Membrane</keyword>
<accession>A0AAD6GHY3</accession>
<dbReference type="Pfam" id="PF00005">
    <property type="entry name" value="ABC_tran"/>
    <property type="match status" value="2"/>
</dbReference>
<dbReference type="EMBL" id="JAQIZZ010000003">
    <property type="protein sequence ID" value="KAJ5546044.1"/>
    <property type="molecule type" value="Genomic_DNA"/>
</dbReference>
<feature type="domain" description="ABC transporter" evidence="12">
    <location>
        <begin position="591"/>
        <end position="819"/>
    </location>
</feature>
<feature type="transmembrane region" description="Helical" evidence="11">
    <location>
        <begin position="1015"/>
        <end position="1039"/>
    </location>
</feature>
<evidence type="ECO:0000256" key="6">
    <source>
        <dbReference type="ARBA" id="ARBA00022840"/>
    </source>
</evidence>
<dbReference type="Pfam" id="PF24357">
    <property type="entry name" value="TMD0_ABC"/>
    <property type="match status" value="1"/>
</dbReference>
<dbReference type="GO" id="GO:0016887">
    <property type="term" value="F:ATP hydrolysis activity"/>
    <property type="evidence" value="ECO:0007669"/>
    <property type="project" value="InterPro"/>
</dbReference>
<feature type="transmembrane region" description="Helical" evidence="11">
    <location>
        <begin position="398"/>
        <end position="422"/>
    </location>
</feature>
<keyword evidence="9" id="KW-0325">Glycoprotein</keyword>
<name>A0AAD6GHY3_9EURO</name>
<dbReference type="InterPro" id="IPR044746">
    <property type="entry name" value="ABCC_6TM_D1"/>
</dbReference>
<dbReference type="GO" id="GO:0016020">
    <property type="term" value="C:membrane"/>
    <property type="evidence" value="ECO:0007669"/>
    <property type="project" value="UniProtKB-SubCell"/>
</dbReference>